<dbReference type="Gene3D" id="2.40.360.20">
    <property type="match status" value="1"/>
</dbReference>
<protein>
    <recommendedName>
        <fullName evidence="4">IPT/TIG domain-containing protein</fullName>
    </recommendedName>
</protein>
<gene>
    <name evidence="2" type="ORF">SAMN05660845_0027</name>
</gene>
<reference evidence="3" key="1">
    <citation type="submission" date="2016-10" db="EMBL/GenBank/DDBJ databases">
        <authorList>
            <person name="Varghese N."/>
            <person name="Submissions S."/>
        </authorList>
    </citation>
    <scope>NUCLEOTIDE SEQUENCE [LARGE SCALE GENOMIC DNA]</scope>
    <source>
        <strain evidence="3">DSM 21789</strain>
    </source>
</reference>
<dbReference type="PROSITE" id="PS51257">
    <property type="entry name" value="PROKAR_LIPOPROTEIN"/>
    <property type="match status" value="1"/>
</dbReference>
<name>A0A1I0UXR6_9FLAO</name>
<evidence type="ECO:0000313" key="2">
    <source>
        <dbReference type="EMBL" id="SFA68894.1"/>
    </source>
</evidence>
<dbReference type="OrthoDB" id="705385at2"/>
<dbReference type="Proteomes" id="UP000199604">
    <property type="component" value="Unassembled WGS sequence"/>
</dbReference>
<sequence>MNKLKNIWAFILLFSAVIFTSCTVEPYEGPMPSSGDSTNNGGNGNSSTTDYWPSAINNQWVFSLNGVNQAPLKMVSVDVIGGNSYYTFNSQSNGGASQVTRLRKSNGDYYLKSEDVIVAAQGGMPGSTSTGTERILLKDYLAVGGTWTADYVQTTTYTDPIYPVVTTDFNIVSTILEKGSTLNVNGQTFNDVIKVKVVQNITFSGQSSVSTSYYWYAKNVGPIKIETTSGTTTYIQDLVSYILN</sequence>
<evidence type="ECO:0000313" key="3">
    <source>
        <dbReference type="Proteomes" id="UP000199604"/>
    </source>
</evidence>
<organism evidence="2 3">
    <name type="scientific">Flavobacterium swingsii</name>
    <dbReference type="NCBI Taxonomy" id="498292"/>
    <lineage>
        <taxon>Bacteria</taxon>
        <taxon>Pseudomonadati</taxon>
        <taxon>Bacteroidota</taxon>
        <taxon>Flavobacteriia</taxon>
        <taxon>Flavobacteriales</taxon>
        <taxon>Flavobacteriaceae</taxon>
        <taxon>Flavobacterium</taxon>
    </lineage>
</organism>
<evidence type="ECO:0000256" key="1">
    <source>
        <dbReference type="SAM" id="SignalP"/>
    </source>
</evidence>
<dbReference type="AlphaFoldDB" id="A0A1I0UXR6"/>
<dbReference type="RefSeq" id="WP_091472516.1">
    <property type="nucleotide sequence ID" value="NZ_FOJT01000001.1"/>
</dbReference>
<proteinExistence type="predicted"/>
<dbReference type="EMBL" id="FOJT01000001">
    <property type="protein sequence ID" value="SFA68894.1"/>
    <property type="molecule type" value="Genomic_DNA"/>
</dbReference>
<keyword evidence="3" id="KW-1185">Reference proteome</keyword>
<keyword evidence="1" id="KW-0732">Signal</keyword>
<evidence type="ECO:0008006" key="4">
    <source>
        <dbReference type="Google" id="ProtNLM"/>
    </source>
</evidence>
<accession>A0A1I0UXR6</accession>
<feature type="chain" id="PRO_5011686713" description="IPT/TIG domain-containing protein" evidence="1">
    <location>
        <begin position="27"/>
        <end position="244"/>
    </location>
</feature>
<feature type="signal peptide" evidence="1">
    <location>
        <begin position="1"/>
        <end position="26"/>
    </location>
</feature>
<dbReference type="STRING" id="498292.SAMN05660845_0027"/>